<reference evidence="1 2" key="1">
    <citation type="submission" date="2019-12" db="EMBL/GenBank/DDBJ databases">
        <title>Comparative genomics gives insights into the taxonomy of the Azoarcus-Aromatoleum group and reveals separate origins of nif in the plant-associated Azoarcus and non-plant-associated Aromatoleum sub-groups.</title>
        <authorList>
            <person name="Lafos M."/>
            <person name="Maluk M."/>
            <person name="Batista M."/>
            <person name="Junghare M."/>
            <person name="Carmona M."/>
            <person name="Faoro H."/>
            <person name="Cruz L.M."/>
            <person name="Battistoni F."/>
            <person name="De Souza E."/>
            <person name="Pedrosa F."/>
            <person name="Chen W.-M."/>
            <person name="Poole P.S."/>
            <person name="Dixon R.A."/>
            <person name="James E.K."/>
        </authorList>
    </citation>
    <scope>NUCLEOTIDE SEQUENCE [LARGE SCALE GENOMIC DNA]</scope>
    <source>
        <strain evidence="1 2">22Lin</strain>
    </source>
</reference>
<accession>A0ABX1QG38</accession>
<comment type="caution">
    <text evidence="1">The sequence shown here is derived from an EMBL/GenBank/DDBJ whole genome shotgun (WGS) entry which is preliminary data.</text>
</comment>
<keyword evidence="2" id="KW-1185">Reference proteome</keyword>
<gene>
    <name evidence="1" type="ORF">GPA25_17080</name>
</gene>
<evidence type="ECO:0000313" key="2">
    <source>
        <dbReference type="Proteomes" id="UP000648984"/>
    </source>
</evidence>
<organism evidence="1 2">
    <name type="scientific">Aromatoleum diolicum</name>
    <dbReference type="NCBI Taxonomy" id="75796"/>
    <lineage>
        <taxon>Bacteria</taxon>
        <taxon>Pseudomonadati</taxon>
        <taxon>Pseudomonadota</taxon>
        <taxon>Betaproteobacteria</taxon>
        <taxon>Rhodocyclales</taxon>
        <taxon>Rhodocyclaceae</taxon>
        <taxon>Aromatoleum</taxon>
    </lineage>
</organism>
<name>A0ABX1QG38_9RHOO</name>
<sequence>MKTLKAGTRLKSAVCDTEVMVIRTRPAAMLLCCGGTEMIAMDGEKLGTVPDEAFAQGTLVGKRYVDEQDATELLCTKGGKGSLSIDGQALAVKQAKALPSSD</sequence>
<dbReference type="EMBL" id="WTVQ01000033">
    <property type="protein sequence ID" value="NMG76475.1"/>
    <property type="molecule type" value="Genomic_DNA"/>
</dbReference>
<proteinExistence type="predicted"/>
<evidence type="ECO:0000313" key="1">
    <source>
        <dbReference type="EMBL" id="NMG76475.1"/>
    </source>
</evidence>
<dbReference type="RefSeq" id="WP_169261620.1">
    <property type="nucleotide sequence ID" value="NZ_WTVQ01000033.1"/>
</dbReference>
<dbReference type="Proteomes" id="UP000648984">
    <property type="component" value="Unassembled WGS sequence"/>
</dbReference>
<protein>
    <submittedName>
        <fullName evidence="1">Uncharacterized protein</fullName>
    </submittedName>
</protein>